<comment type="caution">
    <text evidence="2">The sequence shown here is derived from an EMBL/GenBank/DDBJ whole genome shotgun (WGS) entry which is preliminary data.</text>
</comment>
<sequence length="349" mass="35346">MSNGLEAETAGISLYTPAWYDVAWGAVTLLLPLGALAVLYLVVRLAARHGSASASDGAPQPGYRRAGHPNAEAARRHGALVAGTAWVLAAVVPQVVLTVAAPFLVIAAPAYAPSGSVPASGAVLVGLAPALPGLTYLAVHAVGERTWPRAHGSVRRASLAPRSVRGVTPRWLRRITAAWAIALAATLATCAAVAQDGVRLVATVGVSVRTTSPFPGAFYGVPLAISIAVVLVGTGLVLRQVARRPAALPDDPAYDDASRLLSGHRVLRGTQLVVGWSLAGVLAVAGVALRAVELDVLGTAVLVVATLVGLASLAVALVPGRARVPTSVRLPHPGASVIGASPSLPQESA</sequence>
<dbReference type="RefSeq" id="WP_034223941.1">
    <property type="nucleotide sequence ID" value="NZ_AXCW01000040.1"/>
</dbReference>
<feature type="transmembrane region" description="Helical" evidence="1">
    <location>
        <begin position="272"/>
        <end position="291"/>
    </location>
</feature>
<dbReference type="EMBL" id="AXCW01000040">
    <property type="protein sequence ID" value="EYR64246.1"/>
    <property type="molecule type" value="Genomic_DNA"/>
</dbReference>
<evidence type="ECO:0000313" key="2">
    <source>
        <dbReference type="EMBL" id="EYR64246.1"/>
    </source>
</evidence>
<keyword evidence="1" id="KW-0812">Transmembrane</keyword>
<feature type="transmembrane region" description="Helical" evidence="1">
    <location>
        <begin position="214"/>
        <end position="238"/>
    </location>
</feature>
<organism evidence="2 3">
    <name type="scientific">Actinotalea ferrariae CF5-4</name>
    <dbReference type="NCBI Taxonomy" id="948458"/>
    <lineage>
        <taxon>Bacteria</taxon>
        <taxon>Bacillati</taxon>
        <taxon>Actinomycetota</taxon>
        <taxon>Actinomycetes</taxon>
        <taxon>Micrococcales</taxon>
        <taxon>Cellulomonadaceae</taxon>
        <taxon>Actinotalea</taxon>
    </lineage>
</organism>
<reference evidence="2 3" key="1">
    <citation type="submission" date="2014-01" db="EMBL/GenBank/DDBJ databases">
        <title>Actinotalea ferrariae CF5-4.</title>
        <authorList>
            <person name="Chen F."/>
            <person name="Li Y."/>
            <person name="Wang G."/>
        </authorList>
    </citation>
    <scope>NUCLEOTIDE SEQUENCE [LARGE SCALE GENOMIC DNA]</scope>
    <source>
        <strain evidence="2 3">CF5-4</strain>
    </source>
</reference>
<feature type="transmembrane region" description="Helical" evidence="1">
    <location>
        <begin position="297"/>
        <end position="319"/>
    </location>
</feature>
<accession>A0A021VSW3</accession>
<evidence type="ECO:0000256" key="1">
    <source>
        <dbReference type="SAM" id="Phobius"/>
    </source>
</evidence>
<name>A0A021VSW3_9CELL</name>
<dbReference type="Proteomes" id="UP000019753">
    <property type="component" value="Unassembled WGS sequence"/>
</dbReference>
<evidence type="ECO:0000313" key="3">
    <source>
        <dbReference type="Proteomes" id="UP000019753"/>
    </source>
</evidence>
<keyword evidence="1" id="KW-1133">Transmembrane helix</keyword>
<feature type="transmembrane region" description="Helical" evidence="1">
    <location>
        <begin position="117"/>
        <end position="139"/>
    </location>
</feature>
<dbReference type="AlphaFoldDB" id="A0A021VSW3"/>
<gene>
    <name evidence="2" type="ORF">N866_13815</name>
</gene>
<keyword evidence="3" id="KW-1185">Reference proteome</keyword>
<feature type="transmembrane region" description="Helical" evidence="1">
    <location>
        <begin position="175"/>
        <end position="194"/>
    </location>
</feature>
<proteinExistence type="predicted"/>
<dbReference type="OrthoDB" id="5197533at2"/>
<protein>
    <submittedName>
        <fullName evidence="2">Uncharacterized protein</fullName>
    </submittedName>
</protein>
<feature type="transmembrane region" description="Helical" evidence="1">
    <location>
        <begin position="85"/>
        <end position="111"/>
    </location>
</feature>
<feature type="transmembrane region" description="Helical" evidence="1">
    <location>
        <begin position="22"/>
        <end position="43"/>
    </location>
</feature>
<keyword evidence="1" id="KW-0472">Membrane</keyword>